<dbReference type="PANTHER" id="PTHR10131:SF96">
    <property type="entry name" value="TNF RECEPTOR-ASSOCIATED FACTOR 1"/>
    <property type="match status" value="1"/>
</dbReference>
<evidence type="ECO:0000313" key="4">
    <source>
        <dbReference type="EMBL" id="CAJ0922780.1"/>
    </source>
</evidence>
<accession>A0ABN9KWL2</accession>
<reference evidence="4" key="1">
    <citation type="submission" date="2023-07" db="EMBL/GenBank/DDBJ databases">
        <authorList>
            <person name="Stuckert A."/>
        </authorList>
    </citation>
    <scope>NUCLEOTIDE SEQUENCE</scope>
</reference>
<proteinExistence type="predicted"/>
<feature type="domain" description="TRAF1-6 MATH" evidence="3">
    <location>
        <begin position="266"/>
        <end position="331"/>
    </location>
</feature>
<evidence type="ECO:0000313" key="5">
    <source>
        <dbReference type="Proteomes" id="UP001176940"/>
    </source>
</evidence>
<keyword evidence="2" id="KW-0732">Signal</keyword>
<evidence type="ECO:0000259" key="3">
    <source>
        <dbReference type="Pfam" id="PF21355"/>
    </source>
</evidence>
<dbReference type="Gene3D" id="2.60.210.10">
    <property type="entry name" value="Apoptosis, Tumor Necrosis Factor Receptor Associated Protein 2, Chain A"/>
    <property type="match status" value="2"/>
</dbReference>
<dbReference type="PANTHER" id="PTHR10131">
    <property type="entry name" value="TNF RECEPTOR ASSOCIATED FACTOR"/>
    <property type="match status" value="1"/>
</dbReference>
<feature type="signal peptide" evidence="2">
    <location>
        <begin position="1"/>
        <end position="29"/>
    </location>
</feature>
<feature type="compositionally biased region" description="Basic and acidic residues" evidence="1">
    <location>
        <begin position="42"/>
        <end position="58"/>
    </location>
</feature>
<keyword evidence="5" id="KW-1185">Reference proteome</keyword>
<dbReference type="EMBL" id="CAUEEQ010002447">
    <property type="protein sequence ID" value="CAJ0922780.1"/>
    <property type="molecule type" value="Genomic_DNA"/>
</dbReference>
<feature type="region of interest" description="Disordered" evidence="1">
    <location>
        <begin position="42"/>
        <end position="72"/>
    </location>
</feature>
<dbReference type="InterPro" id="IPR049342">
    <property type="entry name" value="TRAF1-6_MATH_dom"/>
</dbReference>
<dbReference type="Gene3D" id="1.20.5.170">
    <property type="match status" value="1"/>
</dbReference>
<dbReference type="Pfam" id="PF21355">
    <property type="entry name" value="TRAF-mep_MATH"/>
    <property type="match status" value="1"/>
</dbReference>
<gene>
    <name evidence="4" type="ORF">RIMI_LOCUS1831298</name>
</gene>
<dbReference type="SUPFAM" id="SSF49599">
    <property type="entry name" value="TRAF domain-like"/>
    <property type="match status" value="1"/>
</dbReference>
<evidence type="ECO:0000256" key="2">
    <source>
        <dbReference type="SAM" id="SignalP"/>
    </source>
</evidence>
<organism evidence="4 5">
    <name type="scientific">Ranitomeya imitator</name>
    <name type="common">mimic poison frog</name>
    <dbReference type="NCBI Taxonomy" id="111125"/>
    <lineage>
        <taxon>Eukaryota</taxon>
        <taxon>Metazoa</taxon>
        <taxon>Chordata</taxon>
        <taxon>Craniata</taxon>
        <taxon>Vertebrata</taxon>
        <taxon>Euteleostomi</taxon>
        <taxon>Amphibia</taxon>
        <taxon>Batrachia</taxon>
        <taxon>Anura</taxon>
        <taxon>Neobatrachia</taxon>
        <taxon>Hyloidea</taxon>
        <taxon>Dendrobatidae</taxon>
        <taxon>Dendrobatinae</taxon>
        <taxon>Ranitomeya</taxon>
    </lineage>
</organism>
<sequence length="338" mass="37268">MAGHEQSAAVAHIALLLPVLLQIQNKTPAAVVTENGYLDHNREVKKLPTKNHNGESAHKGIATDSGDHDSSATGSNLMARICALEARIQVAENIIMVMNREIDVSSAKLSAALEEIEQQHRKVQTCEAKSHCQSLPDAISHNAVRGHCQSLPHDDVSHNAVREVIVSLCPMTPSPIMLSEVIVSLCPMTPSPIMLSEISDFQCTITRNNIQINELHAQMTTLEQTSYDGIFLWKISDFTRKCQVASEGMAISLYSSAFYTARYGYKVTFMLLDQGNREHVFDAFRPDPTSVSFQRPVTDMNVASGCPLFCPLSKLLSTSSTYVKDDTMFIRCIIDTSQ</sequence>
<evidence type="ECO:0000256" key="1">
    <source>
        <dbReference type="SAM" id="MobiDB-lite"/>
    </source>
</evidence>
<dbReference type="InterPro" id="IPR008974">
    <property type="entry name" value="TRAF-like"/>
</dbReference>
<dbReference type="Proteomes" id="UP001176940">
    <property type="component" value="Unassembled WGS sequence"/>
</dbReference>
<feature type="chain" id="PRO_5045351491" description="TRAF1-6 MATH domain-containing protein" evidence="2">
    <location>
        <begin position="30"/>
        <end position="338"/>
    </location>
</feature>
<comment type="caution">
    <text evidence="4">The sequence shown here is derived from an EMBL/GenBank/DDBJ whole genome shotgun (WGS) entry which is preliminary data.</text>
</comment>
<name>A0ABN9KWL2_9NEOB</name>
<protein>
    <recommendedName>
        <fullName evidence="3">TRAF1-6 MATH domain-containing protein</fullName>
    </recommendedName>
</protein>